<dbReference type="EMBL" id="SHOA02000013">
    <property type="protein sequence ID" value="TDH67739.1"/>
    <property type="molecule type" value="Genomic_DNA"/>
</dbReference>
<evidence type="ECO:0000313" key="4">
    <source>
        <dbReference type="Proteomes" id="UP000294530"/>
    </source>
</evidence>
<name>A0A976IDJ0_BRELC</name>
<evidence type="ECO:0000256" key="1">
    <source>
        <dbReference type="SAM" id="MobiDB-lite"/>
    </source>
</evidence>
<evidence type="ECO:0000313" key="3">
    <source>
        <dbReference type="EMBL" id="TDH67739.1"/>
    </source>
</evidence>
<dbReference type="RefSeq" id="XP_067817238.1">
    <property type="nucleotide sequence ID" value="XM_067966259.1"/>
</dbReference>
<feature type="transmembrane region" description="Helical" evidence="2">
    <location>
        <begin position="115"/>
        <end position="138"/>
    </location>
</feature>
<dbReference type="AlphaFoldDB" id="A0A976IDJ0"/>
<feature type="compositionally biased region" description="Acidic residues" evidence="1">
    <location>
        <begin position="19"/>
        <end position="30"/>
    </location>
</feature>
<dbReference type="OrthoDB" id="58903at2759"/>
<dbReference type="GeneID" id="94351930"/>
<protein>
    <recommendedName>
        <fullName evidence="5">Transmembrane protein</fullName>
    </recommendedName>
</protein>
<feature type="region of interest" description="Disordered" evidence="1">
    <location>
        <begin position="1"/>
        <end position="37"/>
    </location>
</feature>
<proteinExistence type="predicted"/>
<comment type="caution">
    <text evidence="3">The sequence shown here is derived from an EMBL/GenBank/DDBJ whole genome shotgun (WGS) entry which is preliminary data.</text>
</comment>
<feature type="transmembrane region" description="Helical" evidence="2">
    <location>
        <begin position="53"/>
        <end position="75"/>
    </location>
</feature>
<feature type="transmembrane region" description="Helical" evidence="2">
    <location>
        <begin position="82"/>
        <end position="103"/>
    </location>
</feature>
<feature type="transmembrane region" description="Helical" evidence="2">
    <location>
        <begin position="145"/>
        <end position="167"/>
    </location>
</feature>
<dbReference type="KEGG" id="blac:94351930"/>
<keyword evidence="4" id="KW-1185">Reference proteome</keyword>
<accession>A0A976IDJ0</accession>
<sequence>MRVMATRNRTSYSHVPPMADDENVSNDGSDEQSSGLRMSRSQKAALWSTRLPAFLWVVTAGLGAYGADFFGIIFTDPRIDRIFFQVALVCTGINICITVYLAVYLPYIKRIELDWSVYCPRMIPTATIAGVIAAFCYLKAFWTVWGLITPGLLGLLFIGVLMTAHFLPSI</sequence>
<dbReference type="PANTHER" id="PTHR31134">
    <property type="entry name" value="TRANSMEMBRANE PROTEIN 128"/>
    <property type="match status" value="1"/>
</dbReference>
<dbReference type="InterPro" id="IPR033579">
    <property type="entry name" value="TMEM128"/>
</dbReference>
<dbReference type="PANTHER" id="PTHR31134:SF1">
    <property type="entry name" value="TRANSMEMBRANE PROTEIN 128"/>
    <property type="match status" value="1"/>
</dbReference>
<keyword evidence="2" id="KW-0812">Transmembrane</keyword>
<keyword evidence="2" id="KW-0472">Membrane</keyword>
<dbReference type="Pfam" id="PF20479">
    <property type="entry name" value="TMEM128"/>
    <property type="match status" value="1"/>
</dbReference>
<evidence type="ECO:0008006" key="5">
    <source>
        <dbReference type="Google" id="ProtNLM"/>
    </source>
</evidence>
<evidence type="ECO:0000256" key="2">
    <source>
        <dbReference type="SAM" id="Phobius"/>
    </source>
</evidence>
<gene>
    <name evidence="3" type="ORF">CCR75_008205</name>
</gene>
<dbReference type="Proteomes" id="UP000294530">
    <property type="component" value="Unassembled WGS sequence"/>
</dbReference>
<reference evidence="3 4" key="1">
    <citation type="journal article" date="2021" name="Genome Biol.">
        <title>AFLAP: assembly-free linkage analysis pipeline using k-mers from genome sequencing data.</title>
        <authorList>
            <person name="Fletcher K."/>
            <person name="Zhang L."/>
            <person name="Gil J."/>
            <person name="Han R."/>
            <person name="Cavanaugh K."/>
            <person name="Michelmore R."/>
        </authorList>
    </citation>
    <scope>NUCLEOTIDE SEQUENCE [LARGE SCALE GENOMIC DNA]</scope>
    <source>
        <strain evidence="3 4">SF5</strain>
    </source>
</reference>
<keyword evidence="2" id="KW-1133">Transmembrane helix</keyword>
<organism evidence="3 4">
    <name type="scientific">Bremia lactucae</name>
    <name type="common">Lettuce downy mildew</name>
    <dbReference type="NCBI Taxonomy" id="4779"/>
    <lineage>
        <taxon>Eukaryota</taxon>
        <taxon>Sar</taxon>
        <taxon>Stramenopiles</taxon>
        <taxon>Oomycota</taxon>
        <taxon>Peronosporomycetes</taxon>
        <taxon>Peronosporales</taxon>
        <taxon>Peronosporaceae</taxon>
        <taxon>Bremia</taxon>
    </lineage>
</organism>